<reference evidence="2 3" key="2">
    <citation type="submission" date="2020-05" db="EMBL/GenBank/DDBJ databases">
        <authorList>
            <person name="Khan S.A."/>
            <person name="Jeon C.O."/>
            <person name="Chun B.H."/>
        </authorList>
    </citation>
    <scope>NUCLEOTIDE SEQUENCE [LARGE SCALE GENOMIC DNA]</scope>
    <source>
        <strain evidence="2 3">H242</strain>
    </source>
</reference>
<feature type="transmembrane region" description="Helical" evidence="1">
    <location>
        <begin position="12"/>
        <end position="31"/>
    </location>
</feature>
<keyword evidence="1" id="KW-1133">Transmembrane helix</keyword>
<accession>A0ABX6P348</accession>
<evidence type="ECO:0000313" key="2">
    <source>
        <dbReference type="EMBL" id="QJW83416.1"/>
    </source>
</evidence>
<organism evidence="2 3">
    <name type="scientific">Ramlibacter terrae</name>
    <dbReference type="NCBI Taxonomy" id="2732511"/>
    <lineage>
        <taxon>Bacteria</taxon>
        <taxon>Pseudomonadati</taxon>
        <taxon>Pseudomonadota</taxon>
        <taxon>Betaproteobacteria</taxon>
        <taxon>Burkholderiales</taxon>
        <taxon>Comamonadaceae</taxon>
        <taxon>Ramlibacter</taxon>
    </lineage>
</organism>
<evidence type="ECO:0008006" key="4">
    <source>
        <dbReference type="Google" id="ProtNLM"/>
    </source>
</evidence>
<feature type="transmembrane region" description="Helical" evidence="1">
    <location>
        <begin position="113"/>
        <end position="133"/>
    </location>
</feature>
<dbReference type="Proteomes" id="UP000500826">
    <property type="component" value="Chromosome"/>
</dbReference>
<keyword evidence="3" id="KW-1185">Reference proteome</keyword>
<keyword evidence="1" id="KW-0472">Membrane</keyword>
<name>A0ABX6P348_9BURK</name>
<evidence type="ECO:0000256" key="1">
    <source>
        <dbReference type="SAM" id="Phobius"/>
    </source>
</evidence>
<evidence type="ECO:0000313" key="3">
    <source>
        <dbReference type="Proteomes" id="UP000500826"/>
    </source>
</evidence>
<sequence length="235" mass="25411">MNLDGEEAARLLLMYAVFPVWVAAGLADWACHRRTRIERTSGLPENIFHWGLFALMGLATLAVGLLEVNAAILLLVFAAFLAHELATYLELRYTVPLRPIGPFEQMVHSFMELLPLVALALLATLAGTGGGAVRAGRAGLQPAREGAAPAARLPAGGTGRGRAVQRAAAGRRDAALLARAPGLIRRRTRARPDPDERLQVDHVARLEAGLAVEVAPQHRRESQQVWYSGQLGLLW</sequence>
<reference evidence="2 3" key="1">
    <citation type="submission" date="2020-05" db="EMBL/GenBank/DDBJ databases">
        <title>Ramlibacter rhizophilus sp. nov., isolated from rhizosphere soil of national flower Mugunghwa from South Korea.</title>
        <authorList>
            <person name="Zheng-Fei Y."/>
            <person name="Huan T."/>
        </authorList>
    </citation>
    <scope>NUCLEOTIDE SEQUENCE [LARGE SCALE GENOMIC DNA]</scope>
    <source>
        <strain evidence="2 3">H242</strain>
    </source>
</reference>
<gene>
    <name evidence="2" type="ORF">HK414_02120</name>
</gene>
<feature type="transmembrane region" description="Helical" evidence="1">
    <location>
        <begin position="52"/>
        <end position="82"/>
    </location>
</feature>
<proteinExistence type="predicted"/>
<protein>
    <recommendedName>
        <fullName evidence="4">Diguanylate cyclase</fullName>
    </recommendedName>
</protein>
<keyword evidence="1" id="KW-0812">Transmembrane</keyword>
<dbReference type="EMBL" id="CP053418">
    <property type="protein sequence ID" value="QJW83416.1"/>
    <property type="molecule type" value="Genomic_DNA"/>
</dbReference>